<reference evidence="2" key="1">
    <citation type="submission" date="2023-12" db="EMBL/GenBank/DDBJ databases">
        <authorList>
            <person name="Brown T."/>
        </authorList>
    </citation>
    <scope>NUCLEOTIDE SEQUENCE</scope>
</reference>
<evidence type="ECO:0000313" key="3">
    <source>
        <dbReference type="Proteomes" id="UP001314169"/>
    </source>
</evidence>
<evidence type="ECO:0000256" key="1">
    <source>
        <dbReference type="SAM" id="Phobius"/>
    </source>
</evidence>
<dbReference type="EMBL" id="OY882859">
    <property type="protein sequence ID" value="CAK6441626.1"/>
    <property type="molecule type" value="Genomic_DNA"/>
</dbReference>
<name>A0ABN9ZY60_PIPNA</name>
<dbReference type="PANTHER" id="PTHR15951">
    <property type="entry name" value="T-CELL RECEPTOR-ASSOCIATED TRANSMEMBRANE ADAPTER 1"/>
    <property type="match status" value="1"/>
</dbReference>
<keyword evidence="1" id="KW-1133">Transmembrane helix</keyword>
<dbReference type="Pfam" id="PF15330">
    <property type="entry name" value="SIT"/>
    <property type="match status" value="1"/>
</dbReference>
<organism evidence="2 3">
    <name type="scientific">Pipistrellus nathusii</name>
    <name type="common">Nathusius' pipistrelle</name>
    <dbReference type="NCBI Taxonomy" id="59473"/>
    <lineage>
        <taxon>Eukaryota</taxon>
        <taxon>Metazoa</taxon>
        <taxon>Chordata</taxon>
        <taxon>Craniata</taxon>
        <taxon>Vertebrata</taxon>
        <taxon>Euteleostomi</taxon>
        <taxon>Mammalia</taxon>
        <taxon>Eutheria</taxon>
        <taxon>Laurasiatheria</taxon>
        <taxon>Chiroptera</taxon>
        <taxon>Yangochiroptera</taxon>
        <taxon>Vespertilionidae</taxon>
        <taxon>Pipistrellus</taxon>
    </lineage>
</organism>
<feature type="transmembrane region" description="Helical" evidence="1">
    <location>
        <begin position="12"/>
        <end position="34"/>
    </location>
</feature>
<evidence type="ECO:0000313" key="2">
    <source>
        <dbReference type="EMBL" id="CAK6441626.1"/>
    </source>
</evidence>
<accession>A0ABN9ZY60</accession>
<dbReference type="Proteomes" id="UP001314169">
    <property type="component" value="Chromosome 2"/>
</dbReference>
<gene>
    <name evidence="2" type="ORF">MPIPNATIZW_LOCUS9932</name>
</gene>
<keyword evidence="3" id="KW-1185">Reference proteome</keyword>
<evidence type="ECO:0008006" key="4">
    <source>
        <dbReference type="Google" id="ProtNLM"/>
    </source>
</evidence>
<keyword evidence="1" id="KW-0812">Transmembrane</keyword>
<dbReference type="PANTHER" id="PTHR15951:SF2">
    <property type="entry name" value="T-CELL RECEPTOR-ASSOCIATED TRANSMEMBRANE ADAPTER 1"/>
    <property type="match status" value="1"/>
</dbReference>
<sequence length="187" mass="21454">MSGNPECQYYVWAIIASLVLALVISLIFNVSHYVEKKRQGKIYRDSDYYIPREDEYYIEDTPIYGNLDNVVPEQMDENCYEQMKARPERFVNKLQEATLPAPAIDESQMFYASLSHNCEGKPRKPRKQNISVSDKNEDELLHGVNTSLPETTLVYSLPPASPAIEENIHDDPVRLFGLIRANKEPVT</sequence>
<dbReference type="InterPro" id="IPR020399">
    <property type="entry name" value="T-cell_rcpt-assoc_TM_adapter-1"/>
</dbReference>
<proteinExistence type="predicted"/>
<keyword evidence="1" id="KW-0472">Membrane</keyword>
<protein>
    <recommendedName>
        <fullName evidence="4">T-cell receptor-associated transmembrane adapter 1</fullName>
    </recommendedName>
</protein>